<protein>
    <recommendedName>
        <fullName evidence="8">Ancillary SecYEG translocon subunit</fullName>
    </recommendedName>
</protein>
<dbReference type="GO" id="GO:0005886">
    <property type="term" value="C:plasma membrane"/>
    <property type="evidence" value="ECO:0007669"/>
    <property type="project" value="UniProtKB-SubCell"/>
</dbReference>
<dbReference type="EMBL" id="PIPO01000007">
    <property type="protein sequence ID" value="RUO29674.1"/>
    <property type="molecule type" value="Genomic_DNA"/>
</dbReference>
<dbReference type="PIRSF" id="PIRSF006170">
    <property type="entry name" value="YfgM"/>
    <property type="match status" value="1"/>
</dbReference>
<evidence type="ECO:0000313" key="12">
    <source>
        <dbReference type="Proteomes" id="UP000287823"/>
    </source>
</evidence>
<gene>
    <name evidence="11" type="ORF">CWE14_14565</name>
</gene>
<evidence type="ECO:0000256" key="9">
    <source>
        <dbReference type="SAM" id="Phobius"/>
    </source>
</evidence>
<comment type="caution">
    <text evidence="11">The sequence shown here is derived from an EMBL/GenBank/DDBJ whole genome shotgun (WGS) entry which is preliminary data.</text>
</comment>
<feature type="domain" description="Ancillary SecYEG translocon subunit/Cell division coordinator CpoB TPR" evidence="10">
    <location>
        <begin position="12"/>
        <end position="202"/>
    </location>
</feature>
<dbReference type="GO" id="GO:0044877">
    <property type="term" value="F:protein-containing complex binding"/>
    <property type="evidence" value="ECO:0007669"/>
    <property type="project" value="InterPro"/>
</dbReference>
<evidence type="ECO:0000313" key="11">
    <source>
        <dbReference type="EMBL" id="RUO29674.1"/>
    </source>
</evidence>
<evidence type="ECO:0000259" key="10">
    <source>
        <dbReference type="Pfam" id="PF09976"/>
    </source>
</evidence>
<evidence type="ECO:0000256" key="1">
    <source>
        <dbReference type="ARBA" id="ARBA00004401"/>
    </source>
</evidence>
<dbReference type="Pfam" id="PF09976">
    <property type="entry name" value="TPR_21"/>
    <property type="match status" value="1"/>
</dbReference>
<dbReference type="Gene3D" id="1.25.40.10">
    <property type="entry name" value="Tetratricopeptide repeat domain"/>
    <property type="match status" value="1"/>
</dbReference>
<dbReference type="InterPro" id="IPR026039">
    <property type="entry name" value="YfgM"/>
</dbReference>
<organism evidence="11 12">
    <name type="scientific">Aliidiomarina soli</name>
    <dbReference type="NCBI Taxonomy" id="1928574"/>
    <lineage>
        <taxon>Bacteria</taxon>
        <taxon>Pseudomonadati</taxon>
        <taxon>Pseudomonadota</taxon>
        <taxon>Gammaproteobacteria</taxon>
        <taxon>Alteromonadales</taxon>
        <taxon>Idiomarinaceae</taxon>
        <taxon>Aliidiomarina</taxon>
    </lineage>
</organism>
<accession>A0A432WC79</accession>
<dbReference type="AlphaFoldDB" id="A0A432WC79"/>
<dbReference type="Proteomes" id="UP000287823">
    <property type="component" value="Unassembled WGS sequence"/>
</dbReference>
<evidence type="ECO:0000256" key="8">
    <source>
        <dbReference type="ARBA" id="ARBA00024235"/>
    </source>
</evidence>
<dbReference type="SUPFAM" id="SSF48452">
    <property type="entry name" value="TPR-like"/>
    <property type="match status" value="1"/>
</dbReference>
<evidence type="ECO:0000256" key="6">
    <source>
        <dbReference type="ARBA" id="ARBA00023186"/>
    </source>
</evidence>
<evidence type="ECO:0000256" key="5">
    <source>
        <dbReference type="ARBA" id="ARBA00023136"/>
    </source>
</evidence>
<dbReference type="PANTHER" id="PTHR38035">
    <property type="entry name" value="UPF0070 PROTEIN YFGM"/>
    <property type="match status" value="1"/>
</dbReference>
<keyword evidence="2" id="KW-1003">Cell membrane</keyword>
<feature type="transmembrane region" description="Helical" evidence="9">
    <location>
        <begin position="20"/>
        <end position="39"/>
    </location>
</feature>
<reference evidence="11 12" key="1">
    <citation type="journal article" date="2011" name="Front. Microbiol.">
        <title>Genomic signatures of strain selection and enhancement in Bacillus atrophaeus var. globigii, a historical biowarfare simulant.</title>
        <authorList>
            <person name="Gibbons H.S."/>
            <person name="Broomall S.M."/>
            <person name="McNew L.A."/>
            <person name="Daligault H."/>
            <person name="Chapman C."/>
            <person name="Bruce D."/>
            <person name="Karavis M."/>
            <person name="Krepps M."/>
            <person name="McGregor P.A."/>
            <person name="Hong C."/>
            <person name="Park K.H."/>
            <person name="Akmal A."/>
            <person name="Feldman A."/>
            <person name="Lin J.S."/>
            <person name="Chang W.E."/>
            <person name="Higgs B.W."/>
            <person name="Demirev P."/>
            <person name="Lindquist J."/>
            <person name="Liem A."/>
            <person name="Fochler E."/>
            <person name="Read T.D."/>
            <person name="Tapia R."/>
            <person name="Johnson S."/>
            <person name="Bishop-Lilly K.A."/>
            <person name="Detter C."/>
            <person name="Han C."/>
            <person name="Sozhamannan S."/>
            <person name="Rosenzweig C.N."/>
            <person name="Skowronski E.W."/>
        </authorList>
    </citation>
    <scope>NUCLEOTIDE SEQUENCE [LARGE SCALE GENOMIC DNA]</scope>
    <source>
        <strain evidence="11 12">Y4G10-17</strain>
    </source>
</reference>
<sequence length="205" mass="22143">MEHEDQQVEQIKQFMREYGIWIGAGVVIGLGSLFAWRAYDASQIEAQQQRTAAYEQISQQVQQGDEEALAQAEDVLSQLDESSQAALAHLQLARQAVDADDLSSAADHLYSAQQKAGSSVVSGLATTRLARVQLALGEYDAALQSLQQSLPQSFTAQVEEIRGDVYLAQGNPEQARAAYQAAVDLGGAQSSPGLQFKFENLAGEL</sequence>
<dbReference type="InterPro" id="IPR011990">
    <property type="entry name" value="TPR-like_helical_dom_sf"/>
</dbReference>
<evidence type="ECO:0000256" key="2">
    <source>
        <dbReference type="ARBA" id="ARBA00022475"/>
    </source>
</evidence>
<dbReference type="PANTHER" id="PTHR38035:SF1">
    <property type="entry name" value="ANCILLARY SECYEG TRANSLOCON SUBUNIT"/>
    <property type="match status" value="1"/>
</dbReference>
<keyword evidence="5 9" id="KW-0472">Membrane</keyword>
<name>A0A432WC79_9GAMM</name>
<keyword evidence="12" id="KW-1185">Reference proteome</keyword>
<comment type="similarity">
    <text evidence="7">Belongs to the YfgM family.</text>
</comment>
<dbReference type="InterPro" id="IPR018704">
    <property type="entry name" value="SecYEG/CpoB_TPR"/>
</dbReference>
<dbReference type="RefSeq" id="WP_126789111.1">
    <property type="nucleotide sequence ID" value="NZ_PIPO01000007.1"/>
</dbReference>
<keyword evidence="3 9" id="KW-0812">Transmembrane</keyword>
<keyword evidence="4 9" id="KW-1133">Transmembrane helix</keyword>
<keyword evidence="6" id="KW-0143">Chaperone</keyword>
<evidence type="ECO:0000256" key="7">
    <source>
        <dbReference type="ARBA" id="ARBA00024197"/>
    </source>
</evidence>
<evidence type="ECO:0000256" key="3">
    <source>
        <dbReference type="ARBA" id="ARBA00022692"/>
    </source>
</evidence>
<comment type="subcellular location">
    <subcellularLocation>
        <location evidence="1">Cell membrane</location>
        <topology evidence="1">Single-pass type II membrane protein</topology>
    </subcellularLocation>
</comment>
<proteinExistence type="inferred from homology"/>
<evidence type="ECO:0000256" key="4">
    <source>
        <dbReference type="ARBA" id="ARBA00022989"/>
    </source>
</evidence>